<organism evidence="3 4">
    <name type="scientific">Niveomyces insectorum RCEF 264</name>
    <dbReference type="NCBI Taxonomy" id="1081102"/>
    <lineage>
        <taxon>Eukaryota</taxon>
        <taxon>Fungi</taxon>
        <taxon>Dikarya</taxon>
        <taxon>Ascomycota</taxon>
        <taxon>Pezizomycotina</taxon>
        <taxon>Sordariomycetes</taxon>
        <taxon>Hypocreomycetidae</taxon>
        <taxon>Hypocreales</taxon>
        <taxon>Cordycipitaceae</taxon>
        <taxon>Niveomyces</taxon>
    </lineage>
</organism>
<dbReference type="InterPro" id="IPR039261">
    <property type="entry name" value="FNR_nucleotide-bd"/>
</dbReference>
<feature type="region of interest" description="Disordered" evidence="1">
    <location>
        <begin position="576"/>
        <end position="600"/>
    </location>
</feature>
<dbReference type="PROSITE" id="PS51384">
    <property type="entry name" value="FAD_FR"/>
    <property type="match status" value="1"/>
</dbReference>
<feature type="domain" description="FAD-binding FR-type" evidence="2">
    <location>
        <begin position="350"/>
        <end position="481"/>
    </location>
</feature>
<feature type="region of interest" description="Disordered" evidence="1">
    <location>
        <begin position="169"/>
        <end position="198"/>
    </location>
</feature>
<dbReference type="AlphaFoldDB" id="A0A167TDE6"/>
<gene>
    <name evidence="3" type="ORF">SPI_05612</name>
</gene>
<dbReference type="GO" id="GO:0016491">
    <property type="term" value="F:oxidoreductase activity"/>
    <property type="evidence" value="ECO:0007669"/>
    <property type="project" value="InterPro"/>
</dbReference>
<evidence type="ECO:0000313" key="3">
    <source>
        <dbReference type="EMBL" id="OAA60488.1"/>
    </source>
</evidence>
<sequence length="675" mass="71132">MALLGNRPGWHPGEVAMHKLLNGPQYAGRNPTTPGFAGGYAARVAENALLGVGALDRWGRPWATVWGGEAPFADAVAPNVLGVRTQADVSFDPVLDALLFQRDDNEGGHSGDGSGGSNSNSNSRRDGNDDSDGRLRRFDAGTGPLWAGMSIDLDTQDRVKLAGRLLGGTVLGDHDRRTSSHGDGDDSNKTEDEGRTGEVQLVLIVDETLGNCPKYVNRKAVRPHTPHPRLLYTRLSRRCHKPPSTSSATMDANHRGGPVGFLRVERNGPSDGDDDNDHDGKTAITLVYPEYSGNRLYQTLGNLYLQPRIGLAVPDVATGDVLYATGRTEVLVGAAAAAVLPHIAATTATAVPVAVAVLAGRQILTPTVARFTWRVQLPAAAAVTAAAPWTAGQYAMLDFGAALDKGWSHMRDDDPQSLNDDFVRTFTVSSPPPLAGAVVTMEMTLRRHGPATGLLWRHDLRGPPLAIPVLAFGGDASFRLPAGGQATPPPPPEADRNTETSVFVAGGVGITPLLAQAAAVLASANADADADAGTDEAQPRLLWVLWSLRAEDLPLAVDSFGRIPGLARCTTVFVTSSGGGSSSSSSTTARKGTQNQQKRRTLIDEVQQMGATVVDGRRIQKQDLEVPGGTPGGGTVGTAAAATKRKVYVCAPPALLQNLQAWLVGEQVVWESFAF</sequence>
<dbReference type="Gene3D" id="3.40.50.80">
    <property type="entry name" value="Nucleotide-binding domain of ferredoxin-NADP reductase (FNR) module"/>
    <property type="match status" value="1"/>
</dbReference>
<dbReference type="PANTHER" id="PTHR42815">
    <property type="entry name" value="FAD-BINDING, PUTATIVE (AFU_ORTHOLOGUE AFUA_6G07600)-RELATED"/>
    <property type="match status" value="1"/>
</dbReference>
<feature type="compositionally biased region" description="Basic and acidic residues" evidence="1">
    <location>
        <begin position="123"/>
        <end position="137"/>
    </location>
</feature>
<feature type="compositionally biased region" description="Basic and acidic residues" evidence="1">
    <location>
        <begin position="172"/>
        <end position="196"/>
    </location>
</feature>
<proteinExistence type="predicted"/>
<evidence type="ECO:0000313" key="4">
    <source>
        <dbReference type="Proteomes" id="UP000076874"/>
    </source>
</evidence>
<dbReference type="EMBL" id="AZHD01000009">
    <property type="protein sequence ID" value="OAA60488.1"/>
    <property type="molecule type" value="Genomic_DNA"/>
</dbReference>
<feature type="region of interest" description="Disordered" evidence="1">
    <location>
        <begin position="102"/>
        <end position="137"/>
    </location>
</feature>
<accession>A0A167TDE6</accession>
<dbReference type="InterPro" id="IPR017927">
    <property type="entry name" value="FAD-bd_FR_type"/>
</dbReference>
<comment type="caution">
    <text evidence="3">The sequence shown here is derived from an EMBL/GenBank/DDBJ whole genome shotgun (WGS) entry which is preliminary data.</text>
</comment>
<dbReference type="PANTHER" id="PTHR42815:SF2">
    <property type="entry name" value="FAD-BINDING, PUTATIVE (AFU_ORTHOLOGUE AFUA_6G07600)-RELATED"/>
    <property type="match status" value="1"/>
</dbReference>
<reference evidence="3 4" key="1">
    <citation type="journal article" date="2016" name="Genome Biol. Evol.">
        <title>Divergent and convergent evolution of fungal pathogenicity.</title>
        <authorList>
            <person name="Shang Y."/>
            <person name="Xiao G."/>
            <person name="Zheng P."/>
            <person name="Cen K."/>
            <person name="Zhan S."/>
            <person name="Wang C."/>
        </authorList>
    </citation>
    <scope>NUCLEOTIDE SEQUENCE [LARGE SCALE GENOMIC DNA]</scope>
    <source>
        <strain evidence="3 4">RCEF 264</strain>
    </source>
</reference>
<name>A0A167TDE6_9HYPO</name>
<dbReference type="STRING" id="1081102.A0A167TDE6"/>
<dbReference type="SUPFAM" id="SSF52343">
    <property type="entry name" value="Ferredoxin reductase-like, C-terminal NADP-linked domain"/>
    <property type="match status" value="1"/>
</dbReference>
<evidence type="ECO:0000256" key="1">
    <source>
        <dbReference type="SAM" id="MobiDB-lite"/>
    </source>
</evidence>
<dbReference type="OrthoDB" id="436496at2759"/>
<keyword evidence="4" id="KW-1185">Reference proteome</keyword>
<evidence type="ECO:0000259" key="2">
    <source>
        <dbReference type="PROSITE" id="PS51384"/>
    </source>
</evidence>
<dbReference type="Proteomes" id="UP000076874">
    <property type="component" value="Unassembled WGS sequence"/>
</dbReference>
<protein>
    <submittedName>
        <fullName evidence="3">Ferredoxin reductase-type FAD-binding domain protein</fullName>
    </submittedName>
</protein>